<accession>A0ABQ7X830</accession>
<sequence length="437" mass="49901">AHGCQAIEDRYPKWEDHKVSTELDNMIQDILKGQLDEKFWEVMAATKSRREKYCWDPPVVPDTIDVGTSTKRKKDKEHVDGCHASDMVVAHNIAILGLVESVKNLSAKIDGIDVNVADKVSEKLDATIQAKVDAKKEMMEKITMLVEDIKNLKEKAYVNIHTDVANSNDHNSIAQEEDDDSSNALCVVKKEKKQVRLWRRSATEEVKKEKAIVIPELNDISISSKTRSSICSGKDVEKRSKHLLQFWRSLHKKTTVDEDSAMAVRREFTVKRIITGVTPSTVSYDPFAKVESQKLTKGPKESGYGEFRAKFYLKIMVPRNVWPTENYGWLCDSHLAAAMLLFHRSSMQSSSPYASRRIAFLDRWFVKSWVNDFEKQDKNSIELSDMYIEAFNGEYSEQFVTGKKWFKMLTACSSATILMETTGLLYTLIYLVNNLCI</sequence>
<evidence type="ECO:0000313" key="2">
    <source>
        <dbReference type="Proteomes" id="UP000824890"/>
    </source>
</evidence>
<evidence type="ECO:0000313" key="1">
    <source>
        <dbReference type="EMBL" id="KAH0852122.1"/>
    </source>
</evidence>
<reference evidence="1 2" key="1">
    <citation type="submission" date="2021-05" db="EMBL/GenBank/DDBJ databases">
        <title>Genome Assembly of Synthetic Allotetraploid Brassica napus Reveals Homoeologous Exchanges between Subgenomes.</title>
        <authorList>
            <person name="Davis J.T."/>
        </authorList>
    </citation>
    <scope>NUCLEOTIDE SEQUENCE [LARGE SCALE GENOMIC DNA]</scope>
    <source>
        <strain evidence="2">cv. Da-Ae</strain>
        <tissue evidence="1">Seedling</tissue>
    </source>
</reference>
<name>A0ABQ7X830_BRANA</name>
<gene>
    <name evidence="1" type="ORF">HID58_094197</name>
</gene>
<comment type="caution">
    <text evidence="1">The sequence shown here is derived from an EMBL/GenBank/DDBJ whole genome shotgun (WGS) entry which is preliminary data.</text>
</comment>
<protein>
    <recommendedName>
        <fullName evidence="3">Ubiquitin-like protease family profile domain-containing protein</fullName>
    </recommendedName>
</protein>
<dbReference type="Proteomes" id="UP000824890">
    <property type="component" value="Unassembled WGS sequence"/>
</dbReference>
<feature type="non-terminal residue" evidence="1">
    <location>
        <position position="1"/>
    </location>
</feature>
<keyword evidence="2" id="KW-1185">Reference proteome</keyword>
<evidence type="ECO:0008006" key="3">
    <source>
        <dbReference type="Google" id="ProtNLM"/>
    </source>
</evidence>
<organism evidence="1 2">
    <name type="scientific">Brassica napus</name>
    <name type="common">Rape</name>
    <dbReference type="NCBI Taxonomy" id="3708"/>
    <lineage>
        <taxon>Eukaryota</taxon>
        <taxon>Viridiplantae</taxon>
        <taxon>Streptophyta</taxon>
        <taxon>Embryophyta</taxon>
        <taxon>Tracheophyta</taxon>
        <taxon>Spermatophyta</taxon>
        <taxon>Magnoliopsida</taxon>
        <taxon>eudicotyledons</taxon>
        <taxon>Gunneridae</taxon>
        <taxon>Pentapetalae</taxon>
        <taxon>rosids</taxon>
        <taxon>malvids</taxon>
        <taxon>Brassicales</taxon>
        <taxon>Brassicaceae</taxon>
        <taxon>Brassiceae</taxon>
        <taxon>Brassica</taxon>
    </lineage>
</organism>
<proteinExistence type="predicted"/>
<dbReference type="EMBL" id="JAGKQM010001262">
    <property type="protein sequence ID" value="KAH0852122.1"/>
    <property type="molecule type" value="Genomic_DNA"/>
</dbReference>